<feature type="domain" description="VanZ-like" evidence="2">
    <location>
        <begin position="71"/>
        <end position="123"/>
    </location>
</feature>
<dbReference type="RefSeq" id="WP_390224427.1">
    <property type="nucleotide sequence ID" value="NZ_JBHTAA010000005.1"/>
</dbReference>
<dbReference type="Pfam" id="PF04892">
    <property type="entry name" value="VanZ"/>
    <property type="match status" value="1"/>
</dbReference>
<organism evidence="3 4">
    <name type="scientific">Haloferax namakaokahaiae</name>
    <dbReference type="NCBI Taxonomy" id="1748331"/>
    <lineage>
        <taxon>Archaea</taxon>
        <taxon>Methanobacteriati</taxon>
        <taxon>Methanobacteriota</taxon>
        <taxon>Stenosarchaea group</taxon>
        <taxon>Halobacteria</taxon>
        <taxon>Halobacteriales</taxon>
        <taxon>Haloferacaceae</taxon>
        <taxon>Haloferax</taxon>
    </lineage>
</organism>
<dbReference type="InterPro" id="IPR006976">
    <property type="entry name" value="VanZ-like"/>
</dbReference>
<evidence type="ECO:0000256" key="1">
    <source>
        <dbReference type="SAM" id="Phobius"/>
    </source>
</evidence>
<dbReference type="Proteomes" id="UP001596481">
    <property type="component" value="Unassembled WGS sequence"/>
</dbReference>
<keyword evidence="1" id="KW-1133">Transmembrane helix</keyword>
<dbReference type="NCBIfam" id="NF037970">
    <property type="entry name" value="vanZ_1"/>
    <property type="match status" value="1"/>
</dbReference>
<evidence type="ECO:0000313" key="3">
    <source>
        <dbReference type="EMBL" id="MFC7204596.1"/>
    </source>
</evidence>
<feature type="transmembrane region" description="Helical" evidence="1">
    <location>
        <begin position="12"/>
        <end position="32"/>
    </location>
</feature>
<feature type="transmembrane region" description="Helical" evidence="1">
    <location>
        <begin position="104"/>
        <end position="125"/>
    </location>
</feature>
<feature type="transmembrane region" description="Helical" evidence="1">
    <location>
        <begin position="76"/>
        <end position="98"/>
    </location>
</feature>
<comment type="caution">
    <text evidence="3">The sequence shown here is derived from an EMBL/GenBank/DDBJ whole genome shotgun (WGS) entry which is preliminary data.</text>
</comment>
<keyword evidence="1" id="KW-0472">Membrane</keyword>
<accession>A0ABD5ZHT5</accession>
<sequence>MTPKALKQRPRRTLAVVGYALAVFVASVVNPPGGGQEMATTGPFGLVGVDKWLHAIGYTVLSVGLASALDARTRRLLLASAAGAVIYGAGIEVVQGFLPYRSLSIADFGANALGAALGVAIWVAVCRTSNR</sequence>
<reference evidence="3 4" key="1">
    <citation type="journal article" date="2019" name="Int. J. Syst. Evol. Microbiol.">
        <title>The Global Catalogue of Microorganisms (GCM) 10K type strain sequencing project: providing services to taxonomists for standard genome sequencing and annotation.</title>
        <authorList>
            <consortium name="The Broad Institute Genomics Platform"/>
            <consortium name="The Broad Institute Genome Sequencing Center for Infectious Disease"/>
            <person name="Wu L."/>
            <person name="Ma J."/>
        </authorList>
    </citation>
    <scope>NUCLEOTIDE SEQUENCE [LARGE SCALE GENOMIC DNA]</scope>
    <source>
        <strain evidence="3 4">DSM 29988</strain>
    </source>
</reference>
<feature type="transmembrane region" description="Helical" evidence="1">
    <location>
        <begin position="52"/>
        <end position="69"/>
    </location>
</feature>
<dbReference type="PANTHER" id="PTHR28008:SF1">
    <property type="entry name" value="DOMAIN PROTEIN, PUTATIVE (AFU_ORTHOLOGUE AFUA_3G10980)-RELATED"/>
    <property type="match status" value="1"/>
</dbReference>
<proteinExistence type="predicted"/>
<keyword evidence="1" id="KW-0812">Transmembrane</keyword>
<evidence type="ECO:0000313" key="4">
    <source>
        <dbReference type="Proteomes" id="UP001596481"/>
    </source>
</evidence>
<name>A0ABD5ZHT5_9EURY</name>
<dbReference type="PANTHER" id="PTHR28008">
    <property type="entry name" value="DOMAIN PROTEIN, PUTATIVE (AFU_ORTHOLOGUE AFUA_3G10980)-RELATED"/>
    <property type="match status" value="1"/>
</dbReference>
<dbReference type="AlphaFoldDB" id="A0ABD5ZHT5"/>
<protein>
    <submittedName>
        <fullName evidence="3">VanZ family protein</fullName>
    </submittedName>
</protein>
<keyword evidence="4" id="KW-1185">Reference proteome</keyword>
<evidence type="ECO:0000259" key="2">
    <source>
        <dbReference type="Pfam" id="PF04892"/>
    </source>
</evidence>
<dbReference type="EMBL" id="JBHTAA010000005">
    <property type="protein sequence ID" value="MFC7204596.1"/>
    <property type="molecule type" value="Genomic_DNA"/>
</dbReference>
<gene>
    <name evidence="3" type="ORF">ACFQJC_13825</name>
</gene>